<evidence type="ECO:0000313" key="9">
    <source>
        <dbReference type="Proteomes" id="UP001165083"/>
    </source>
</evidence>
<sequence length="2116" mass="237358">MAVEQQVFSLGSSRQSSCYELMDYKFAVVDEVCVLANAVISRVKAERANNQIAAEALKPSQQREESASLKSSARVSASRRLLLQGKTGWNQRYYSLLSKEPATDVLTVGSEASALFAEFRQAAEVLVSEIVAEMALDDAEKTLQPQTLDNDEFFATDGTQQYSALKPIMLKYQREGILVYLCSSDLSYSSSHEKRQNATSAAIFHRMVGHQVRAARALYEAIQEAYDENQLSVQDIVLQVPLQCTVDHLGFRAFVIASSQSTIRSTRQNLAAYTTPAHMSQLSSQLKTVFDNLGLHTDSLRGPIYDQQKSPEINQAVPTFFPVSAGFTVKTRNEAAAFEFQNLSDLIPAHVSSEEPDAIVHEVLLYKMRPEFVQLHGSNLPLHSNTHLPIDQDPSMEPGIASNSQLEAQLLQQSVISARECLHTVIIPEFVADLENATVQVIDSRSLTRALHGEGINVRCLASCYELASLKHIRRVLLAEMIARACKVELRASFRTILPDATTSILRQAKAPRYSEICESNDGEESHRNIDPATVRALAKLALQEEASQVAVEFFNLVLGISSQDSKAFWEERILPQVHAKFGLSREALNLDTIISEDLLHLPQLFHAIQYQTGICFSDHMNYNFKGTDPLALAHIQCISPNTVMLARTTTACEKFLNSSDTFLAAREFSSALSSIMFHISILETAPSDERNLSLCHLLTCAANISLAMNLREQAKKLPTLAIEDCPSNHAELTRAYTVLMKLKHAASDLAGAQEYFAKALEPIQWHLGPVHPLLCDTYMTMTEILADLGELEQAVEILQICVALVRDCFGKTSLLYADIRRQQGLLMYAANPKEGEAIIGVLEDAFSVYEKHFQDPVEDVPAYKDFAAECCYLLANLRTQVSGSQAAEAAYGIALTGLGLRKEVLPPNHEDIMKSYLQLGSLSRDLGEHYRAVDYYKPALSTLKTIHDDEHIDQIRSVTQAMLQLHLQTLSIEKRTIVDKTAKRYTQQWPRFALLTRRLLPEKTASPAGATSQDDDVGEESALLIYVMKKLFELEPIEYVDQLIEKTDLEFQDYRKQYNLNFAGTLRRTNADAPSPQHALLRSSSGRFASFSGAGTFSPPGSPRPLSPLHHPTLFPASPSRGRTSFNQLDCNFLKTANGDFTFGGQLAAVLFLMDLPAPAEPATSTTYLPQDVKRQTEALATKFRVQSLEQRADKLLQLSRRCDHQVLKLLLELAEAPTRATDEQVAVDLDAGSRWKAVLEREQKQQQDRKKMQDQLVDELFQISTNDEWYQAWDDSDDESDWGDMSDGASESEIGAATRQRNGKRSSEAMEEGEKDMAASLDSRVSSVLGDAMERQKFSEEEMIRDEILCRYYPEVSIQDEEDMMVDEVDYVTCALEKRSRVPFTLERPWLLCEAVVKNAEGGYIRNEIKPQRLIHEQTVVSMVFEALDGVDSLLFELHPVKPTPSLFSLDFQTKAVQRSRRSHSVAIGHLSPLAFQNVLNKFAQAASEMQLLRDLLGFIRQARDLSEQHRCVTLEGLANSLATIIGRLSHLIHDIEQQTTAAPGLKGEDSKPWSGTAPRQQTLLGIYGGLKEVFKMISWLKGVLVECFRGLSDRRWHEIRRAEQAKMVLDALYRMMELEYVEDVAADEFASTSDRLSRSDVQHQLFIGALNPYLDLINRMLFERGHFETIRLDGELFFATPASLSVGASPMRDRNLSFQEGLLSLAPFEVARPLVPIFLEPIIKLMNEALASRQMKNRFLQHQLHTAEISTTNPGQHQPSVRDLFTSALEATRASGTFLFPTTLTEGPTTTLEKPIPECVPFNRMLECCLTKHIENKVYVFNVFSERVIDHMQANPVAWADSEKLNAFHQSAVQGVFEENSLSNSQRQIGGRLCVRVDFNRLDSPSSGTKIDIATMKCMYFTFAAQQPLRVLFSASIMQKYSRLGVFLVQVKAVESALVKHATVIQYILTTFNHILRYVGQVDEFVSAVDRNMYKYFPDYSCGENDEESSHVNSRSLSKGSRSICLLNHSDFRILHAEMSKSSKEFKRQSHFLVVMLTAMQKHGASPHVNEIVTQLNYNYFYHQQELKSRSQIPVQQNVSEDRQAAPPFNRSVSLRPPPAPKKLSRTGSLYLA</sequence>
<dbReference type="InterPro" id="IPR040457">
    <property type="entry name" value="GCP_C"/>
</dbReference>
<feature type="domain" description="Clu" evidence="7">
    <location>
        <begin position="61"/>
        <end position="354"/>
    </location>
</feature>
<dbReference type="PROSITE" id="PS51823">
    <property type="entry name" value="CLU"/>
    <property type="match status" value="1"/>
</dbReference>
<reference evidence="8" key="1">
    <citation type="submission" date="2023-04" db="EMBL/GenBank/DDBJ databases">
        <title>Phytophthora lilii NBRC 32176.</title>
        <authorList>
            <person name="Ichikawa N."/>
            <person name="Sato H."/>
            <person name="Tonouchi N."/>
        </authorList>
    </citation>
    <scope>NUCLEOTIDE SEQUENCE</scope>
    <source>
        <strain evidence="8">NBRC 32176</strain>
    </source>
</reference>
<evidence type="ECO:0000256" key="3">
    <source>
        <dbReference type="ARBA" id="ARBA00022490"/>
    </source>
</evidence>
<dbReference type="InterPro" id="IPR011990">
    <property type="entry name" value="TPR-like_helical_dom_sf"/>
</dbReference>
<feature type="region of interest" description="Disordered" evidence="6">
    <location>
        <begin position="1276"/>
        <end position="1317"/>
    </location>
</feature>
<evidence type="ECO:0000256" key="5">
    <source>
        <dbReference type="ARBA" id="ARBA00023212"/>
    </source>
</evidence>
<dbReference type="InterPro" id="IPR042241">
    <property type="entry name" value="GCP_C_sf"/>
</dbReference>
<dbReference type="OrthoDB" id="626167at2759"/>
<keyword evidence="3" id="KW-0963">Cytoplasm</keyword>
<comment type="caution">
    <text evidence="8">The sequence shown here is derived from an EMBL/GenBank/DDBJ whole genome shotgun (WGS) entry which is preliminary data.</text>
</comment>
<name>A0A9W6TXI4_9STRA</name>
<organism evidence="8 9">
    <name type="scientific">Phytophthora lilii</name>
    <dbReference type="NCBI Taxonomy" id="2077276"/>
    <lineage>
        <taxon>Eukaryota</taxon>
        <taxon>Sar</taxon>
        <taxon>Stramenopiles</taxon>
        <taxon>Oomycota</taxon>
        <taxon>Peronosporomycetes</taxon>
        <taxon>Peronosporales</taxon>
        <taxon>Peronosporaceae</taxon>
        <taxon>Phytophthora</taxon>
    </lineage>
</organism>
<dbReference type="CDD" id="cd15466">
    <property type="entry name" value="CLU-central"/>
    <property type="match status" value="1"/>
</dbReference>
<evidence type="ECO:0000313" key="8">
    <source>
        <dbReference type="EMBL" id="GMF24432.1"/>
    </source>
</evidence>
<dbReference type="Gene3D" id="1.25.40.10">
    <property type="entry name" value="Tetratricopeptide repeat domain"/>
    <property type="match status" value="2"/>
</dbReference>
<comment type="subcellular location">
    <subcellularLocation>
        <location evidence="1">Cytoplasm</location>
        <location evidence="1">Cytoskeleton</location>
    </subcellularLocation>
</comment>
<dbReference type="InterPro" id="IPR027523">
    <property type="entry name" value="CLU_prot"/>
</dbReference>
<dbReference type="Gene3D" id="1.20.120.1900">
    <property type="entry name" value="Gamma-tubulin complex, C-terminal domain"/>
    <property type="match status" value="1"/>
</dbReference>
<dbReference type="EMBL" id="BSXW01000515">
    <property type="protein sequence ID" value="GMF24432.1"/>
    <property type="molecule type" value="Genomic_DNA"/>
</dbReference>
<dbReference type="InterPro" id="IPR033646">
    <property type="entry name" value="CLU-central"/>
</dbReference>
<accession>A0A9W6TXI4</accession>
<dbReference type="GO" id="GO:0005874">
    <property type="term" value="C:microtubule"/>
    <property type="evidence" value="ECO:0007669"/>
    <property type="project" value="UniProtKB-KW"/>
</dbReference>
<dbReference type="InterPro" id="IPR025697">
    <property type="entry name" value="CLU_dom"/>
</dbReference>
<dbReference type="Proteomes" id="UP001165083">
    <property type="component" value="Unassembled WGS sequence"/>
</dbReference>
<dbReference type="GO" id="GO:0043015">
    <property type="term" value="F:gamma-tubulin binding"/>
    <property type="evidence" value="ECO:0007669"/>
    <property type="project" value="InterPro"/>
</dbReference>
<dbReference type="Pfam" id="PF04130">
    <property type="entry name" value="GCP_C_terminal"/>
    <property type="match status" value="1"/>
</dbReference>
<keyword evidence="5" id="KW-0206">Cytoskeleton</keyword>
<keyword evidence="9" id="KW-1185">Reference proteome</keyword>
<keyword evidence="4" id="KW-0493">Microtubule</keyword>
<comment type="similarity">
    <text evidence="2">Belongs to the TUBGCP family.</text>
</comment>
<dbReference type="PANTHER" id="PTHR12601">
    <property type="entry name" value="EUKARYOTIC TRANSLATION INITIATION FACTOR 3 SUBUNIT EIF-3"/>
    <property type="match status" value="1"/>
</dbReference>
<evidence type="ECO:0000259" key="7">
    <source>
        <dbReference type="PROSITE" id="PS51823"/>
    </source>
</evidence>
<protein>
    <submittedName>
        <fullName evidence="8">Unnamed protein product</fullName>
    </submittedName>
</protein>
<proteinExistence type="inferred from homology"/>
<feature type="compositionally biased region" description="Acidic residues" evidence="6">
    <location>
        <begin position="1276"/>
        <end position="1286"/>
    </location>
</feature>
<evidence type="ECO:0000256" key="1">
    <source>
        <dbReference type="ARBA" id="ARBA00004245"/>
    </source>
</evidence>
<evidence type="ECO:0000256" key="6">
    <source>
        <dbReference type="SAM" id="MobiDB-lite"/>
    </source>
</evidence>
<evidence type="ECO:0000256" key="4">
    <source>
        <dbReference type="ARBA" id="ARBA00022701"/>
    </source>
</evidence>
<evidence type="ECO:0000256" key="2">
    <source>
        <dbReference type="ARBA" id="ARBA00010337"/>
    </source>
</evidence>
<dbReference type="Pfam" id="PF12807">
    <property type="entry name" value="eIF3_p135"/>
    <property type="match status" value="1"/>
</dbReference>
<feature type="region of interest" description="Disordered" evidence="6">
    <location>
        <begin position="2075"/>
        <end position="2116"/>
    </location>
</feature>
<dbReference type="SUPFAM" id="SSF48452">
    <property type="entry name" value="TPR-like"/>
    <property type="match status" value="2"/>
</dbReference>
<gene>
    <name evidence="8" type="ORF">Plil01_001001000</name>
</gene>